<reference evidence="1" key="1">
    <citation type="submission" date="2022-09" db="EMBL/GenBank/DDBJ databases">
        <title>Aureispira anguillicida sp. nov., isolated from Leptocephalus of Japanese eel Anguilla japonica.</title>
        <authorList>
            <person name="Yuasa K."/>
            <person name="Mekata T."/>
            <person name="Ikunari K."/>
        </authorList>
    </citation>
    <scope>NUCLEOTIDE SEQUENCE</scope>
    <source>
        <strain evidence="1">EL160426</strain>
    </source>
</reference>
<dbReference type="EMBL" id="AP026867">
    <property type="protein sequence ID" value="BDS11383.1"/>
    <property type="molecule type" value="Genomic_DNA"/>
</dbReference>
<keyword evidence="2" id="KW-1185">Reference proteome</keyword>
<protein>
    <submittedName>
        <fullName evidence="1">Uncharacterized protein</fullName>
    </submittedName>
</protein>
<sequence length="291" mass="34432">MKSKHKNQSKLLRKIKEKSERAALLAESNYARNFGWYIELNGEIIGELIKCRFEDMFWDSYEIIPQNTAAKKILFDSEKLLNSDFRFKNKRLNEYAPNAFLGGSQNLLLTKKRIIVRALYLRPKDIVEEKLLRKVGELLQRLPEEEKQISSKKFEFIKLTKNTSRKNIDSYFIEIYTDGNIRCIDDHQAPQINRYEYKLKKSTINEIQKLIDDYRLLDLKPSKINTSKIFNWLVSKTYQSDIYTIEITNELFEKFLKFKISLFNPSESQKKLIDCFNQIETLARLGLPESS</sequence>
<organism evidence="1 2">
    <name type="scientific">Aureispira anguillae</name>
    <dbReference type="NCBI Taxonomy" id="2864201"/>
    <lineage>
        <taxon>Bacteria</taxon>
        <taxon>Pseudomonadati</taxon>
        <taxon>Bacteroidota</taxon>
        <taxon>Saprospiria</taxon>
        <taxon>Saprospirales</taxon>
        <taxon>Saprospiraceae</taxon>
        <taxon>Aureispira</taxon>
    </lineage>
</organism>
<dbReference type="RefSeq" id="WP_264792567.1">
    <property type="nucleotide sequence ID" value="NZ_AP026867.1"/>
</dbReference>
<dbReference type="AlphaFoldDB" id="A0A915YE18"/>
<dbReference type="Proteomes" id="UP001060919">
    <property type="component" value="Chromosome"/>
</dbReference>
<name>A0A915YE18_9BACT</name>
<evidence type="ECO:0000313" key="2">
    <source>
        <dbReference type="Proteomes" id="UP001060919"/>
    </source>
</evidence>
<evidence type="ECO:0000313" key="1">
    <source>
        <dbReference type="EMBL" id="BDS11383.1"/>
    </source>
</evidence>
<accession>A0A915YE18</accession>
<proteinExistence type="predicted"/>
<dbReference type="KEGG" id="aup:AsAng_0020970"/>
<gene>
    <name evidence="1" type="ORF">AsAng_0020970</name>
</gene>